<evidence type="ECO:0000256" key="1">
    <source>
        <dbReference type="ARBA" id="ARBA00004141"/>
    </source>
</evidence>
<dbReference type="CDD" id="cd20069">
    <property type="entry name" value="5TM_Oxa1-like"/>
    <property type="match status" value="1"/>
</dbReference>
<reference evidence="9" key="1">
    <citation type="submission" date="2022-07" db="EMBL/GenBank/DDBJ databases">
        <title>Genome Sequence of Agrocybe chaxingu.</title>
        <authorList>
            <person name="Buettner E."/>
        </authorList>
    </citation>
    <scope>NUCLEOTIDE SEQUENCE</scope>
    <source>
        <strain evidence="9">MP-N11</strain>
    </source>
</reference>
<feature type="transmembrane region" description="Helical" evidence="7">
    <location>
        <begin position="119"/>
        <end position="139"/>
    </location>
</feature>
<evidence type="ECO:0000256" key="7">
    <source>
        <dbReference type="SAM" id="Phobius"/>
    </source>
</evidence>
<keyword evidence="10" id="KW-1185">Reference proteome</keyword>
<dbReference type="GO" id="GO:0032979">
    <property type="term" value="P:protein insertion into mitochondrial inner membrane from matrix"/>
    <property type="evidence" value="ECO:0007669"/>
    <property type="project" value="TreeGrafter"/>
</dbReference>
<evidence type="ECO:0000256" key="3">
    <source>
        <dbReference type="ARBA" id="ARBA00022692"/>
    </source>
</evidence>
<feature type="transmembrane region" description="Helical" evidence="7">
    <location>
        <begin position="193"/>
        <end position="212"/>
    </location>
</feature>
<feature type="domain" description="Membrane insertase YidC/Oxa/ALB C-terminal" evidence="8">
    <location>
        <begin position="119"/>
        <end position="313"/>
    </location>
</feature>
<accession>A0A9W8JSI0</accession>
<name>A0A9W8JSI0_9AGAR</name>
<evidence type="ECO:0000259" key="8">
    <source>
        <dbReference type="Pfam" id="PF02096"/>
    </source>
</evidence>
<feature type="transmembrane region" description="Helical" evidence="7">
    <location>
        <begin position="279"/>
        <end position="300"/>
    </location>
</feature>
<gene>
    <name evidence="9" type="ORF">NLJ89_g9404</name>
</gene>
<organism evidence="9 10">
    <name type="scientific">Agrocybe chaxingu</name>
    <dbReference type="NCBI Taxonomy" id="84603"/>
    <lineage>
        <taxon>Eukaryota</taxon>
        <taxon>Fungi</taxon>
        <taxon>Dikarya</taxon>
        <taxon>Basidiomycota</taxon>
        <taxon>Agaricomycotina</taxon>
        <taxon>Agaricomycetes</taxon>
        <taxon>Agaricomycetidae</taxon>
        <taxon>Agaricales</taxon>
        <taxon>Agaricineae</taxon>
        <taxon>Strophariaceae</taxon>
        <taxon>Agrocybe</taxon>
    </lineage>
</organism>
<keyword evidence="3 6" id="KW-0812">Transmembrane</keyword>
<evidence type="ECO:0000256" key="5">
    <source>
        <dbReference type="ARBA" id="ARBA00023136"/>
    </source>
</evidence>
<comment type="similarity">
    <text evidence="2 6">Belongs to the OXA1/ALB3/YidC family.</text>
</comment>
<keyword evidence="5 7" id="KW-0472">Membrane</keyword>
<dbReference type="EMBL" id="JANKHO010001459">
    <property type="protein sequence ID" value="KAJ3501289.1"/>
    <property type="molecule type" value="Genomic_DNA"/>
</dbReference>
<dbReference type="InterPro" id="IPR001708">
    <property type="entry name" value="YidC/ALB3/OXA1/COX18"/>
</dbReference>
<dbReference type="Proteomes" id="UP001148786">
    <property type="component" value="Unassembled WGS sequence"/>
</dbReference>
<dbReference type="AlphaFoldDB" id="A0A9W8JSI0"/>
<evidence type="ECO:0000313" key="9">
    <source>
        <dbReference type="EMBL" id="KAJ3501289.1"/>
    </source>
</evidence>
<dbReference type="OrthoDB" id="2148490at2759"/>
<proteinExistence type="inferred from homology"/>
<evidence type="ECO:0000256" key="6">
    <source>
        <dbReference type="RuleBase" id="RU003945"/>
    </source>
</evidence>
<dbReference type="InterPro" id="IPR028055">
    <property type="entry name" value="YidC/Oxa/ALB_C"/>
</dbReference>
<keyword evidence="4 7" id="KW-1133">Transmembrane helix</keyword>
<sequence>MLSAKKTSGFFNGSLVLTQDPPGVRDFAGVLEECSISSFPDRSLKYAFILVFVADSAASLDSSSAFESVSSTITDTLIQNAPAALQYGDFAAMGLAGWSPAGFVRWSFEIINVTTGLPWFWTIVAGSAFWRLACVPFALKGLQASARMQPLQPQIMQLQQNVKRASDSRDRLALQKASLAMSAFYKDNGINPFAGFISLIQMPITLGIFFGVQKMCKLPVEQLTQSGFALFPDLTVVDPTLVLPIALCAAVNMQISLGARDVNTIERPGMGHFMNAMRILTIPGIWFMSSFPVGLLVSLLTTASLTIAQTLALRSPAIRRALDIPIPPPETRGKLPSMSSTPAFIKKFLWDDVMEATVKKQKEESARQRTRMKKRF</sequence>
<dbReference type="PANTHER" id="PTHR12428">
    <property type="entry name" value="OXA1"/>
    <property type="match status" value="1"/>
</dbReference>
<protein>
    <recommendedName>
        <fullName evidence="8">Membrane insertase YidC/Oxa/ALB C-terminal domain-containing protein</fullName>
    </recommendedName>
</protein>
<comment type="subcellular location">
    <subcellularLocation>
        <location evidence="1 6">Membrane</location>
        <topology evidence="1 6">Multi-pass membrane protein</topology>
    </subcellularLocation>
</comment>
<evidence type="ECO:0000256" key="2">
    <source>
        <dbReference type="ARBA" id="ARBA00009877"/>
    </source>
</evidence>
<evidence type="ECO:0000313" key="10">
    <source>
        <dbReference type="Proteomes" id="UP001148786"/>
    </source>
</evidence>
<dbReference type="PANTHER" id="PTHR12428:SF65">
    <property type="entry name" value="CYTOCHROME C OXIDASE ASSEMBLY PROTEIN COX18, MITOCHONDRIAL"/>
    <property type="match status" value="1"/>
</dbReference>
<evidence type="ECO:0000256" key="4">
    <source>
        <dbReference type="ARBA" id="ARBA00022989"/>
    </source>
</evidence>
<comment type="caution">
    <text evidence="9">The sequence shown here is derived from an EMBL/GenBank/DDBJ whole genome shotgun (WGS) entry which is preliminary data.</text>
</comment>
<dbReference type="GO" id="GO:0005743">
    <property type="term" value="C:mitochondrial inner membrane"/>
    <property type="evidence" value="ECO:0007669"/>
    <property type="project" value="TreeGrafter"/>
</dbReference>
<dbReference type="Pfam" id="PF02096">
    <property type="entry name" value="60KD_IMP"/>
    <property type="match status" value="1"/>
</dbReference>
<dbReference type="GO" id="GO:0032977">
    <property type="term" value="F:membrane insertase activity"/>
    <property type="evidence" value="ECO:0007669"/>
    <property type="project" value="InterPro"/>
</dbReference>